<feature type="domain" description="Cytidyltransferase-like" evidence="1">
    <location>
        <begin position="165"/>
        <end position="312"/>
    </location>
</feature>
<dbReference type="Pfam" id="PF01467">
    <property type="entry name" value="CTP_transf_like"/>
    <property type="match status" value="1"/>
</dbReference>
<dbReference type="GO" id="GO:0004140">
    <property type="term" value="F:dephospho-CoA kinase activity"/>
    <property type="evidence" value="ECO:0007669"/>
    <property type="project" value="TreeGrafter"/>
</dbReference>
<dbReference type="GO" id="GO:0015937">
    <property type="term" value="P:coenzyme A biosynthetic process"/>
    <property type="evidence" value="ECO:0007669"/>
    <property type="project" value="TreeGrafter"/>
</dbReference>
<gene>
    <name evidence="2" type="ORF">PPACK8108_LOCUS2610</name>
</gene>
<sequence>MLSDDVRRRSSGERLMQERIGLRISLERLVSNEVPISFVDRLEGSIRLAEGTSDSILIQLEITESEQQQRDGVDAEEGSLAFYFNALQTGLANIYVKIETFKQMFGKVLLNVDVILTGMKDEDVTRDASKSPSEKTKAGDVEKEIERLDLVVRSRRPGHIGSVALGGTFDHLHSGHKILLTMASWLARKRIIVGVTDDELLTSKQFKEHLQPISERISTTENFIRKISSDSLEIETFRLRDVYGPTTEEVDLQAIIVSKETLDGARLINEVRSSKGLDELQTFVIDLIGSGQSKLQEINLKDLKMSSTEIRRWLSKQVLGSC</sequence>
<evidence type="ECO:0000313" key="3">
    <source>
        <dbReference type="Proteomes" id="UP001153365"/>
    </source>
</evidence>
<dbReference type="InterPro" id="IPR014729">
    <property type="entry name" value="Rossmann-like_a/b/a_fold"/>
</dbReference>
<dbReference type="Proteomes" id="UP001153365">
    <property type="component" value="Unassembled WGS sequence"/>
</dbReference>
<dbReference type="AlphaFoldDB" id="A0AAV0AKQ0"/>
<comment type="caution">
    <text evidence="2">The sequence shown here is derived from an EMBL/GenBank/DDBJ whole genome shotgun (WGS) entry which is preliminary data.</text>
</comment>
<dbReference type="SUPFAM" id="SSF52374">
    <property type="entry name" value="Nucleotidylyl transferase"/>
    <property type="match status" value="1"/>
</dbReference>
<protein>
    <submittedName>
        <fullName evidence="2">Expressed protein</fullName>
    </submittedName>
</protein>
<name>A0AAV0AKQ0_PHAPC</name>
<evidence type="ECO:0000313" key="2">
    <source>
        <dbReference type="EMBL" id="CAH7668143.1"/>
    </source>
</evidence>
<accession>A0AAV0AKQ0</accession>
<reference evidence="2" key="1">
    <citation type="submission" date="2022-06" db="EMBL/GenBank/DDBJ databases">
        <authorList>
            <consortium name="SYNGENTA / RWTH Aachen University"/>
        </authorList>
    </citation>
    <scope>NUCLEOTIDE SEQUENCE</scope>
</reference>
<proteinExistence type="predicted"/>
<dbReference type="EMBL" id="CALTRL010000447">
    <property type="protein sequence ID" value="CAH7668143.1"/>
    <property type="molecule type" value="Genomic_DNA"/>
</dbReference>
<keyword evidence="3" id="KW-1185">Reference proteome</keyword>
<dbReference type="PANTHER" id="PTHR10695:SF46">
    <property type="entry name" value="BIFUNCTIONAL COENZYME A SYNTHASE-RELATED"/>
    <property type="match status" value="1"/>
</dbReference>
<organism evidence="2 3">
    <name type="scientific">Phakopsora pachyrhizi</name>
    <name type="common">Asian soybean rust disease fungus</name>
    <dbReference type="NCBI Taxonomy" id="170000"/>
    <lineage>
        <taxon>Eukaryota</taxon>
        <taxon>Fungi</taxon>
        <taxon>Dikarya</taxon>
        <taxon>Basidiomycota</taxon>
        <taxon>Pucciniomycotina</taxon>
        <taxon>Pucciniomycetes</taxon>
        <taxon>Pucciniales</taxon>
        <taxon>Phakopsoraceae</taxon>
        <taxon>Phakopsora</taxon>
    </lineage>
</organism>
<dbReference type="CDD" id="cd02164">
    <property type="entry name" value="PPAT_CoAS"/>
    <property type="match status" value="1"/>
</dbReference>
<dbReference type="Gene3D" id="3.40.50.620">
    <property type="entry name" value="HUPs"/>
    <property type="match status" value="1"/>
</dbReference>
<dbReference type="InterPro" id="IPR004821">
    <property type="entry name" value="Cyt_trans-like"/>
</dbReference>
<dbReference type="PANTHER" id="PTHR10695">
    <property type="entry name" value="DEPHOSPHO-COA KINASE-RELATED"/>
    <property type="match status" value="1"/>
</dbReference>
<dbReference type="NCBIfam" id="NF001985">
    <property type="entry name" value="PRK00777.1"/>
    <property type="match status" value="1"/>
</dbReference>
<evidence type="ECO:0000259" key="1">
    <source>
        <dbReference type="Pfam" id="PF01467"/>
    </source>
</evidence>